<dbReference type="RefSeq" id="WP_007620308.1">
    <property type="nucleotide sequence ID" value="NZ_BANX01000014.1"/>
</dbReference>
<dbReference type="STRING" id="1223545.GS4_14_01200"/>
<dbReference type="eggNOG" id="ENOG50330B5">
    <property type="taxonomic scope" value="Bacteria"/>
</dbReference>
<evidence type="ECO:0008006" key="4">
    <source>
        <dbReference type="Google" id="ProtNLM"/>
    </source>
</evidence>
<accession>M0QIB4</accession>
<keyword evidence="1" id="KW-1133">Transmembrane helix</keyword>
<reference evidence="2 3" key="1">
    <citation type="submission" date="2013-01" db="EMBL/GenBank/DDBJ databases">
        <title>Whole genome shotgun sequence of Gordonia soli NBRC 108243.</title>
        <authorList>
            <person name="Isaki-Nakamura S."/>
            <person name="Hosoyama A."/>
            <person name="Tsuchikane K."/>
            <person name="Ando Y."/>
            <person name="Baba S."/>
            <person name="Ohji S."/>
            <person name="Hamada M."/>
            <person name="Tamura T."/>
            <person name="Yamazoe A."/>
            <person name="Yamazaki S."/>
            <person name="Fujita N."/>
        </authorList>
    </citation>
    <scope>NUCLEOTIDE SEQUENCE [LARGE SCALE GENOMIC DNA]</scope>
    <source>
        <strain evidence="2 3">NBRC 108243</strain>
    </source>
</reference>
<dbReference type="OrthoDB" id="5244650at2"/>
<comment type="caution">
    <text evidence="2">The sequence shown here is derived from an EMBL/GenBank/DDBJ whole genome shotgun (WGS) entry which is preliminary data.</text>
</comment>
<feature type="transmembrane region" description="Helical" evidence="1">
    <location>
        <begin position="12"/>
        <end position="32"/>
    </location>
</feature>
<evidence type="ECO:0000313" key="2">
    <source>
        <dbReference type="EMBL" id="GAC68288.1"/>
    </source>
</evidence>
<gene>
    <name evidence="2" type="ORF">GS4_14_01200</name>
</gene>
<feature type="transmembrane region" description="Helical" evidence="1">
    <location>
        <begin position="52"/>
        <end position="72"/>
    </location>
</feature>
<keyword evidence="3" id="KW-1185">Reference proteome</keyword>
<dbReference type="EMBL" id="BANX01000014">
    <property type="protein sequence ID" value="GAC68288.1"/>
    <property type="molecule type" value="Genomic_DNA"/>
</dbReference>
<keyword evidence="1" id="KW-0472">Membrane</keyword>
<protein>
    <recommendedName>
        <fullName evidence="4">DUF4235 domain-containing protein</fullName>
    </recommendedName>
</protein>
<evidence type="ECO:0000256" key="1">
    <source>
        <dbReference type="SAM" id="Phobius"/>
    </source>
</evidence>
<name>M0QIB4_9ACTN</name>
<dbReference type="InterPro" id="IPR025329">
    <property type="entry name" value="DUF4235"/>
</dbReference>
<keyword evidence="1" id="KW-0812">Transmembrane</keyword>
<dbReference type="Proteomes" id="UP000011666">
    <property type="component" value="Unassembled WGS sequence"/>
</dbReference>
<evidence type="ECO:0000313" key="3">
    <source>
        <dbReference type="Proteomes" id="UP000011666"/>
    </source>
</evidence>
<proteinExistence type="predicted"/>
<dbReference type="AlphaFoldDB" id="M0QIB4"/>
<dbReference type="Pfam" id="PF14019">
    <property type="entry name" value="DUF4235"/>
    <property type="match status" value="1"/>
</dbReference>
<sequence length="89" mass="9255">MSVVSKAFYTPLSIGTSVLGGVAAGAVFSQIWKRVADTPNAPDPKDLQRSNTEVLAAAALQGLVFGLVRAAVDRAGARGYRAVTHEDPT</sequence>
<organism evidence="2 3">
    <name type="scientific">Gordonia soli NBRC 108243</name>
    <dbReference type="NCBI Taxonomy" id="1223545"/>
    <lineage>
        <taxon>Bacteria</taxon>
        <taxon>Bacillati</taxon>
        <taxon>Actinomycetota</taxon>
        <taxon>Actinomycetes</taxon>
        <taxon>Mycobacteriales</taxon>
        <taxon>Gordoniaceae</taxon>
        <taxon>Gordonia</taxon>
    </lineage>
</organism>